<dbReference type="Proteomes" id="UP000236161">
    <property type="component" value="Unassembled WGS sequence"/>
</dbReference>
<dbReference type="Pfam" id="PF11955">
    <property type="entry name" value="PORR"/>
    <property type="match status" value="1"/>
</dbReference>
<dbReference type="PANTHER" id="PTHR31476">
    <property type="entry name" value="PROTEIN WHAT'S THIS FACTOR 1 HOMOLOG, CHLOROPLASTIC"/>
    <property type="match status" value="1"/>
</dbReference>
<keyword evidence="3" id="KW-1185">Reference proteome</keyword>
<dbReference type="EMBL" id="KZ452029">
    <property type="protein sequence ID" value="PKA50140.1"/>
    <property type="molecule type" value="Genomic_DNA"/>
</dbReference>
<evidence type="ECO:0000313" key="2">
    <source>
        <dbReference type="EMBL" id="PKA50140.1"/>
    </source>
</evidence>
<dbReference type="OrthoDB" id="1676166at2759"/>
<accession>A0A2I0A3M8</accession>
<dbReference type="AlphaFoldDB" id="A0A2I0A3M8"/>
<protein>
    <recommendedName>
        <fullName evidence="1">PORR domain-containing protein</fullName>
    </recommendedName>
</protein>
<name>A0A2I0A3M8_9ASPA</name>
<feature type="domain" description="PORR" evidence="1">
    <location>
        <begin position="35"/>
        <end position="367"/>
    </location>
</feature>
<sequence>MLLKPAKHPKSILLSAATSWYSAGGGRRPKKRIYHRHPDLDRVMDLQKKPALILRLRSIICAQEYRSLFLRDLEKEVGFVQKWNFLSLIEKHPPVFKVSSGGASRSPISVRLSEKAECVSSTESQARDLMEPILIRHLRKLLMLSVDCRIPLEKIELIQSELGLPENFRECIILKNPGFFSLRSVNGVEYLNLESWDSTLAVTVREENLDFRIRKLESAKGKCRDGNFPGPHAFKIKFAPGFRPNVHFLEELEKWQKMSFPSPYLNARRIEPATPQARKRAVAVLHELLSLTMEKRLPSYKLDAFHNEYQLPCKLLLCLVKNHGIFYITNKGARSTVFLKEAYDGLSLIGKCPLLKFQDRFVALIGRSPPDSDLGIPLDL</sequence>
<evidence type="ECO:0000313" key="3">
    <source>
        <dbReference type="Proteomes" id="UP000236161"/>
    </source>
</evidence>
<organism evidence="2 3">
    <name type="scientific">Apostasia shenzhenica</name>
    <dbReference type="NCBI Taxonomy" id="1088818"/>
    <lineage>
        <taxon>Eukaryota</taxon>
        <taxon>Viridiplantae</taxon>
        <taxon>Streptophyta</taxon>
        <taxon>Embryophyta</taxon>
        <taxon>Tracheophyta</taxon>
        <taxon>Spermatophyta</taxon>
        <taxon>Magnoliopsida</taxon>
        <taxon>Liliopsida</taxon>
        <taxon>Asparagales</taxon>
        <taxon>Orchidaceae</taxon>
        <taxon>Apostasioideae</taxon>
        <taxon>Apostasia</taxon>
    </lineage>
</organism>
<proteinExistence type="predicted"/>
<dbReference type="InterPro" id="IPR021099">
    <property type="entry name" value="PORR_domain"/>
</dbReference>
<evidence type="ECO:0000259" key="1">
    <source>
        <dbReference type="Pfam" id="PF11955"/>
    </source>
</evidence>
<dbReference type="InterPro" id="IPR045040">
    <property type="entry name" value="PORR_fam"/>
</dbReference>
<gene>
    <name evidence="2" type="ORF">AXF42_Ash020380</name>
</gene>
<dbReference type="STRING" id="1088818.A0A2I0A3M8"/>
<reference evidence="2 3" key="1">
    <citation type="journal article" date="2017" name="Nature">
        <title>The Apostasia genome and the evolution of orchids.</title>
        <authorList>
            <person name="Zhang G.Q."/>
            <person name="Liu K.W."/>
            <person name="Li Z."/>
            <person name="Lohaus R."/>
            <person name="Hsiao Y.Y."/>
            <person name="Niu S.C."/>
            <person name="Wang J.Y."/>
            <person name="Lin Y.C."/>
            <person name="Xu Q."/>
            <person name="Chen L.J."/>
            <person name="Yoshida K."/>
            <person name="Fujiwara S."/>
            <person name="Wang Z.W."/>
            <person name="Zhang Y.Q."/>
            <person name="Mitsuda N."/>
            <person name="Wang M."/>
            <person name="Liu G.H."/>
            <person name="Pecoraro L."/>
            <person name="Huang H.X."/>
            <person name="Xiao X.J."/>
            <person name="Lin M."/>
            <person name="Wu X.Y."/>
            <person name="Wu W.L."/>
            <person name="Chen Y.Y."/>
            <person name="Chang S.B."/>
            <person name="Sakamoto S."/>
            <person name="Ohme-Takagi M."/>
            <person name="Yagi M."/>
            <person name="Zeng S.J."/>
            <person name="Shen C.Y."/>
            <person name="Yeh C.M."/>
            <person name="Luo Y.B."/>
            <person name="Tsai W.C."/>
            <person name="Van de Peer Y."/>
            <person name="Liu Z.J."/>
        </authorList>
    </citation>
    <scope>NUCLEOTIDE SEQUENCE [LARGE SCALE GENOMIC DNA]</scope>
    <source>
        <strain evidence="3">cv. Shenzhen</strain>
        <tissue evidence="2">Stem</tissue>
    </source>
</reference>
<dbReference type="GO" id="GO:0003723">
    <property type="term" value="F:RNA binding"/>
    <property type="evidence" value="ECO:0007669"/>
    <property type="project" value="InterPro"/>
</dbReference>
<dbReference type="PANTHER" id="PTHR31476:SF11">
    <property type="entry name" value="UBIQUITIN CARBOXYL-TERMINAL HYDROLASE FAMILY PROTEIN"/>
    <property type="match status" value="1"/>
</dbReference>